<dbReference type="RefSeq" id="WP_377059280.1">
    <property type="nucleotide sequence ID" value="NZ_JBHLUU010000128.1"/>
</dbReference>
<evidence type="ECO:0000256" key="5">
    <source>
        <dbReference type="ARBA" id="ARBA00023277"/>
    </source>
</evidence>
<name>A0ABV6KZF1_9BACI</name>
<proteinExistence type="predicted"/>
<sequence length="236" mass="26289">MIQLIVNADDFGFSSGVNYGIIDTHLNGIVNSATMMMNMEGTEHAIQLSKEHPSLQVGIHLVLTCGKPLLQDASSLTNEEGFFHSLSDLHSKKETIRVEEVEREWTAQIEKFLSSGVPLTHMDSHHHVHTIGELLPVVQRLAEKYNLPVRANGLDQIQGVAPFSDVALFDFYGDGLEAEYFNKLGERFSQPTKVEVMTHPAYLDTAILNGSSYTYKRIEEVDLLKAVVLPEGIQLL</sequence>
<dbReference type="InterPro" id="IPR011330">
    <property type="entry name" value="Glyco_hydro/deAcase_b/a-brl"/>
</dbReference>
<dbReference type="EC" id="3.5.1.105" evidence="6"/>
<dbReference type="SUPFAM" id="SSF88713">
    <property type="entry name" value="Glycoside hydrolase/deacetylase"/>
    <property type="match status" value="1"/>
</dbReference>
<evidence type="ECO:0000256" key="1">
    <source>
        <dbReference type="ARBA" id="ARBA00001946"/>
    </source>
</evidence>
<dbReference type="GO" id="GO:0036311">
    <property type="term" value="F:chitin disaccharide deacetylase activity"/>
    <property type="evidence" value="ECO:0007669"/>
    <property type="project" value="UniProtKB-EC"/>
</dbReference>
<protein>
    <submittedName>
        <fullName evidence="6">Chitin disaccharide deacetylase</fullName>
        <ecNumber evidence="6">3.5.1.105</ecNumber>
    </submittedName>
</protein>
<comment type="cofactor">
    <cofactor evidence="1">
        <name>Mg(2+)</name>
        <dbReference type="ChEBI" id="CHEBI:18420"/>
    </cofactor>
</comment>
<organism evidence="6 7">
    <name type="scientific">Robertmurraya beringensis</name>
    <dbReference type="NCBI Taxonomy" id="641660"/>
    <lineage>
        <taxon>Bacteria</taxon>
        <taxon>Bacillati</taxon>
        <taxon>Bacillota</taxon>
        <taxon>Bacilli</taxon>
        <taxon>Bacillales</taxon>
        <taxon>Bacillaceae</taxon>
        <taxon>Robertmurraya</taxon>
    </lineage>
</organism>
<dbReference type="InterPro" id="IPR006879">
    <property type="entry name" value="YdjC-like"/>
</dbReference>
<dbReference type="Proteomes" id="UP001589738">
    <property type="component" value="Unassembled WGS sequence"/>
</dbReference>
<dbReference type="Gene3D" id="3.20.20.370">
    <property type="entry name" value="Glycoside hydrolase/deacetylase"/>
    <property type="match status" value="1"/>
</dbReference>
<keyword evidence="7" id="KW-1185">Reference proteome</keyword>
<dbReference type="EMBL" id="JBHLUU010000128">
    <property type="protein sequence ID" value="MFC0478382.1"/>
    <property type="molecule type" value="Genomic_DNA"/>
</dbReference>
<evidence type="ECO:0000256" key="4">
    <source>
        <dbReference type="ARBA" id="ARBA00022842"/>
    </source>
</evidence>
<dbReference type="PANTHER" id="PTHR31609">
    <property type="entry name" value="YDJC DEACETYLASE FAMILY MEMBER"/>
    <property type="match status" value="1"/>
</dbReference>
<dbReference type="InterPro" id="IPR022948">
    <property type="entry name" value="COD_ChbG_bac"/>
</dbReference>
<evidence type="ECO:0000313" key="6">
    <source>
        <dbReference type="EMBL" id="MFC0478382.1"/>
    </source>
</evidence>
<evidence type="ECO:0000313" key="7">
    <source>
        <dbReference type="Proteomes" id="UP001589738"/>
    </source>
</evidence>
<keyword evidence="3 6" id="KW-0378">Hydrolase</keyword>
<dbReference type="NCBIfam" id="NF002559">
    <property type="entry name" value="PRK02134.1"/>
    <property type="match status" value="1"/>
</dbReference>
<keyword evidence="2" id="KW-0479">Metal-binding</keyword>
<comment type="caution">
    <text evidence="6">The sequence shown here is derived from an EMBL/GenBank/DDBJ whole genome shotgun (WGS) entry which is preliminary data.</text>
</comment>
<gene>
    <name evidence="6" type="primary">chbG</name>
    <name evidence="6" type="ORF">ACFFHF_24655</name>
</gene>
<evidence type="ECO:0000256" key="2">
    <source>
        <dbReference type="ARBA" id="ARBA00022723"/>
    </source>
</evidence>
<evidence type="ECO:0000256" key="3">
    <source>
        <dbReference type="ARBA" id="ARBA00022801"/>
    </source>
</evidence>
<dbReference type="PANTHER" id="PTHR31609:SF1">
    <property type="entry name" value="CARBOHYDRATE DEACETYLASE"/>
    <property type="match status" value="1"/>
</dbReference>
<reference evidence="6 7" key="1">
    <citation type="submission" date="2024-09" db="EMBL/GenBank/DDBJ databases">
        <authorList>
            <person name="Sun Q."/>
            <person name="Mori K."/>
        </authorList>
    </citation>
    <scope>NUCLEOTIDE SEQUENCE [LARGE SCALE GENOMIC DNA]</scope>
    <source>
        <strain evidence="6 7">CGMCC 1.9126</strain>
    </source>
</reference>
<dbReference type="CDD" id="cd10803">
    <property type="entry name" value="YdjC_EF3048_like"/>
    <property type="match status" value="1"/>
</dbReference>
<accession>A0ABV6KZF1</accession>
<dbReference type="Pfam" id="PF04794">
    <property type="entry name" value="YdjC"/>
    <property type="match status" value="1"/>
</dbReference>
<keyword evidence="5" id="KW-0119">Carbohydrate metabolism</keyword>
<keyword evidence="4" id="KW-0460">Magnesium</keyword>